<evidence type="ECO:0000313" key="2">
    <source>
        <dbReference type="Proteomes" id="UP000593574"/>
    </source>
</evidence>
<organism evidence="1 2">
    <name type="scientific">Gossypium laxum</name>
    <dbReference type="NCBI Taxonomy" id="34288"/>
    <lineage>
        <taxon>Eukaryota</taxon>
        <taxon>Viridiplantae</taxon>
        <taxon>Streptophyta</taxon>
        <taxon>Embryophyta</taxon>
        <taxon>Tracheophyta</taxon>
        <taxon>Spermatophyta</taxon>
        <taxon>Magnoliopsida</taxon>
        <taxon>eudicotyledons</taxon>
        <taxon>Gunneridae</taxon>
        <taxon>Pentapetalae</taxon>
        <taxon>rosids</taxon>
        <taxon>malvids</taxon>
        <taxon>Malvales</taxon>
        <taxon>Malvaceae</taxon>
        <taxon>Malvoideae</taxon>
        <taxon>Gossypium</taxon>
    </lineage>
</organism>
<accession>A0A7J9B0X8</accession>
<reference evidence="1 2" key="1">
    <citation type="journal article" date="2019" name="Genome Biol. Evol.">
        <title>Insights into the evolution of the New World diploid cottons (Gossypium, subgenus Houzingenia) based on genome sequencing.</title>
        <authorList>
            <person name="Grover C.E."/>
            <person name="Arick M.A. 2nd"/>
            <person name="Thrash A."/>
            <person name="Conover J.L."/>
            <person name="Sanders W.S."/>
            <person name="Peterson D.G."/>
            <person name="Frelichowski J.E."/>
            <person name="Scheffler J.A."/>
            <person name="Scheffler B.E."/>
            <person name="Wendel J.F."/>
        </authorList>
    </citation>
    <scope>NUCLEOTIDE SEQUENCE [LARGE SCALE GENOMIC DNA]</scope>
    <source>
        <strain evidence="1">4</strain>
        <tissue evidence="1">Leaf</tissue>
    </source>
</reference>
<name>A0A7J9B0X8_9ROSI</name>
<sequence length="50" mass="5935">MAGVVVWDQMGVLLKQRIAWLIELQKKLLEGKRKHTWKERHCIVCTENSM</sequence>
<protein>
    <submittedName>
        <fullName evidence="1">Uncharacterized protein</fullName>
    </submittedName>
</protein>
<evidence type="ECO:0000313" key="1">
    <source>
        <dbReference type="EMBL" id="MBA0729379.1"/>
    </source>
</evidence>
<gene>
    <name evidence="1" type="ORF">Golax_020499</name>
</gene>
<comment type="caution">
    <text evidence="1">The sequence shown here is derived from an EMBL/GenBank/DDBJ whole genome shotgun (WGS) entry which is preliminary data.</text>
</comment>
<keyword evidence="2" id="KW-1185">Reference proteome</keyword>
<dbReference type="AlphaFoldDB" id="A0A7J9B0X8"/>
<dbReference type="EMBL" id="JABEZV010436990">
    <property type="protein sequence ID" value="MBA0729379.1"/>
    <property type="molecule type" value="Genomic_DNA"/>
</dbReference>
<dbReference type="Proteomes" id="UP000593574">
    <property type="component" value="Unassembled WGS sequence"/>
</dbReference>
<proteinExistence type="predicted"/>